<dbReference type="InterPro" id="IPR004046">
    <property type="entry name" value="GST_C"/>
</dbReference>
<dbReference type="PANTHER" id="PTHR43969">
    <property type="entry name" value="GLUTATHIONE S TRANSFERASE D10, ISOFORM A-RELATED"/>
    <property type="match status" value="1"/>
</dbReference>
<dbReference type="FunCoup" id="H2ZLB4">
    <property type="interactions" value="21"/>
</dbReference>
<dbReference type="InterPro" id="IPR010987">
    <property type="entry name" value="Glutathione-S-Trfase_C-like"/>
</dbReference>
<dbReference type="FunFam" id="3.40.30.10:FF:000202">
    <property type="entry name" value="glutathione S-transferase 1"/>
    <property type="match status" value="1"/>
</dbReference>
<dbReference type="Pfam" id="PF02798">
    <property type="entry name" value="GST_N"/>
    <property type="match status" value="1"/>
</dbReference>
<dbReference type="STRING" id="51511.ENSCSAVP00000018380"/>
<dbReference type="InParanoid" id="H2ZLB4"/>
<accession>H2ZLB4</accession>
<reference evidence="6" key="1">
    <citation type="submission" date="2003-08" db="EMBL/GenBank/DDBJ databases">
        <authorList>
            <person name="Birren B."/>
            <person name="Nusbaum C."/>
            <person name="Abebe A."/>
            <person name="Abouelleil A."/>
            <person name="Adekoya E."/>
            <person name="Ait-zahra M."/>
            <person name="Allen N."/>
            <person name="Allen T."/>
            <person name="An P."/>
            <person name="Anderson M."/>
            <person name="Anderson S."/>
            <person name="Arachchi H."/>
            <person name="Armbruster J."/>
            <person name="Bachantsang P."/>
            <person name="Baldwin J."/>
            <person name="Barry A."/>
            <person name="Bayul T."/>
            <person name="Blitshsteyn B."/>
            <person name="Bloom T."/>
            <person name="Blye J."/>
            <person name="Boguslavskiy L."/>
            <person name="Borowsky M."/>
            <person name="Boukhgalter B."/>
            <person name="Brunache A."/>
            <person name="Butler J."/>
            <person name="Calixte N."/>
            <person name="Calvo S."/>
            <person name="Camarata J."/>
            <person name="Campo K."/>
            <person name="Chang J."/>
            <person name="Cheshatsang Y."/>
            <person name="Citroen M."/>
            <person name="Collymore A."/>
            <person name="Considine T."/>
            <person name="Cook A."/>
            <person name="Cooke P."/>
            <person name="Corum B."/>
            <person name="Cuomo C."/>
            <person name="David R."/>
            <person name="Dawoe T."/>
            <person name="Degray S."/>
            <person name="Dodge S."/>
            <person name="Dooley K."/>
            <person name="Dorje P."/>
            <person name="Dorjee K."/>
            <person name="Dorris L."/>
            <person name="Duffey N."/>
            <person name="Dupes A."/>
            <person name="Elkins T."/>
            <person name="Engels R."/>
            <person name="Erickson J."/>
            <person name="Farina A."/>
            <person name="Faro S."/>
            <person name="Ferreira P."/>
            <person name="Fischer H."/>
            <person name="Fitzgerald M."/>
            <person name="Foley K."/>
            <person name="Gage D."/>
            <person name="Galagan J."/>
            <person name="Gearin G."/>
            <person name="Gnerre S."/>
            <person name="Gnirke A."/>
            <person name="Goyette A."/>
            <person name="Graham J."/>
            <person name="Grandbois E."/>
            <person name="Gyaltsen K."/>
            <person name="Hafez N."/>
            <person name="Hagopian D."/>
            <person name="Hagos B."/>
            <person name="Hall J."/>
            <person name="Hatcher B."/>
            <person name="Heller A."/>
            <person name="Higgins H."/>
            <person name="Honan T."/>
            <person name="Horn A."/>
            <person name="Houde N."/>
            <person name="Hughes L."/>
            <person name="Hulme W."/>
            <person name="Husby E."/>
            <person name="Iliev I."/>
            <person name="Jaffe D."/>
            <person name="Jones C."/>
            <person name="Kamal M."/>
            <person name="Kamat A."/>
            <person name="Kamvysselis M."/>
            <person name="Karlsson E."/>
            <person name="Kells C."/>
            <person name="Kieu A."/>
            <person name="Kisner P."/>
            <person name="Kodira C."/>
            <person name="Kulbokas E."/>
            <person name="Labutti K."/>
            <person name="Lama D."/>
            <person name="Landers T."/>
            <person name="Leger J."/>
            <person name="Levine S."/>
            <person name="Lewis D."/>
            <person name="Lewis T."/>
            <person name="Lindblad-toh K."/>
            <person name="Liu X."/>
            <person name="Lokyitsang T."/>
            <person name="Lokyitsang Y."/>
            <person name="Lucien O."/>
            <person name="Lui A."/>
            <person name="Ma L.J."/>
            <person name="Mabbitt R."/>
            <person name="Macdonald J."/>
            <person name="Maclean C."/>
            <person name="Major J."/>
            <person name="Manning J."/>
            <person name="Marabella R."/>
            <person name="Maru K."/>
            <person name="Matthews C."/>
            <person name="Mauceli E."/>
            <person name="Mccarthy M."/>
            <person name="Mcdonough S."/>
            <person name="Mcghee T."/>
            <person name="Meldrim J."/>
            <person name="Meneus L."/>
            <person name="Mesirov J."/>
            <person name="Mihalev A."/>
            <person name="Mihova T."/>
            <person name="Mikkelsen T."/>
            <person name="Mlenga V."/>
            <person name="Moru K."/>
            <person name="Mozes J."/>
            <person name="Mulrain L."/>
            <person name="Munson G."/>
            <person name="Naylor J."/>
            <person name="Newes C."/>
            <person name="Nguyen C."/>
            <person name="Nguyen N."/>
            <person name="Nguyen T."/>
            <person name="Nicol R."/>
            <person name="Nielsen C."/>
            <person name="Nizzari M."/>
            <person name="Norbu C."/>
            <person name="Norbu N."/>
            <person name="O'donnell P."/>
            <person name="Okoawo O."/>
            <person name="O'leary S."/>
            <person name="Omotosho B."/>
            <person name="O'neill K."/>
            <person name="Osman S."/>
            <person name="Parker S."/>
            <person name="Perrin D."/>
            <person name="Phunkhang P."/>
            <person name="Piqani B."/>
            <person name="Purcell S."/>
            <person name="Rachupka T."/>
            <person name="Ramasamy U."/>
            <person name="Rameau R."/>
            <person name="Ray V."/>
            <person name="Raymond C."/>
            <person name="Retta R."/>
            <person name="Richardson S."/>
            <person name="Rise C."/>
            <person name="Rodriguez J."/>
            <person name="Rogers J."/>
            <person name="Rogov P."/>
            <person name="Rutman M."/>
            <person name="Schupbach R."/>
            <person name="Seaman C."/>
            <person name="Settipalli S."/>
            <person name="Sharpe T."/>
            <person name="Sheridan J."/>
            <person name="Sherpa N."/>
            <person name="Shi J."/>
            <person name="Smirnov S."/>
            <person name="Smith C."/>
            <person name="Sougnez C."/>
            <person name="Spencer B."/>
            <person name="Stalker J."/>
            <person name="Stange-thomann N."/>
            <person name="Stavropoulos S."/>
            <person name="Stetson K."/>
            <person name="Stone C."/>
            <person name="Stone S."/>
            <person name="Stubbs M."/>
            <person name="Talamas J."/>
            <person name="Tchuinga P."/>
            <person name="Tenzing P."/>
            <person name="Tesfaye S."/>
            <person name="Theodore J."/>
            <person name="Thoulutsang Y."/>
            <person name="Topham K."/>
            <person name="Towey S."/>
            <person name="Tsamla T."/>
            <person name="Tsomo N."/>
            <person name="Vallee D."/>
            <person name="Vassiliev H."/>
            <person name="Venkataraman V."/>
            <person name="Vinson J."/>
            <person name="Vo A."/>
            <person name="Wade C."/>
            <person name="Wang S."/>
            <person name="Wangchuk T."/>
            <person name="Wangdi T."/>
            <person name="Whittaker C."/>
            <person name="Wilkinson J."/>
            <person name="Wu Y."/>
            <person name="Wyman D."/>
            <person name="Yadav S."/>
            <person name="Yang S."/>
            <person name="Yang X."/>
            <person name="Yeager S."/>
            <person name="Yee E."/>
            <person name="Young G."/>
            <person name="Zainoun J."/>
            <person name="Zembeck L."/>
            <person name="Zimmer A."/>
            <person name="Zody M."/>
            <person name="Lander E."/>
        </authorList>
    </citation>
    <scope>NUCLEOTIDE SEQUENCE [LARGE SCALE GENOMIC DNA]</scope>
</reference>
<dbReference type="FunFam" id="1.20.1050.10:FF:000007">
    <property type="entry name" value="Glutathione S-transferase 1-1"/>
    <property type="match status" value="1"/>
</dbReference>
<dbReference type="InterPro" id="IPR036282">
    <property type="entry name" value="Glutathione-S-Trfase_C_sf"/>
</dbReference>
<dbReference type="PANTHER" id="PTHR43969:SF9">
    <property type="entry name" value="GLUTATHIONE S TRANSFERASE D10, ISOFORM A-RELATED"/>
    <property type="match status" value="1"/>
</dbReference>
<evidence type="ECO:0000313" key="5">
    <source>
        <dbReference type="Ensembl" id="ENSCSAVP00000018380.1"/>
    </source>
</evidence>
<dbReference type="Gene3D" id="1.20.1050.10">
    <property type="match status" value="1"/>
</dbReference>
<dbReference type="Pfam" id="PF00043">
    <property type="entry name" value="GST_C"/>
    <property type="match status" value="1"/>
</dbReference>
<dbReference type="InterPro" id="IPR036249">
    <property type="entry name" value="Thioredoxin-like_sf"/>
</dbReference>
<reference evidence="5" key="3">
    <citation type="submission" date="2025-09" db="UniProtKB">
        <authorList>
            <consortium name="Ensembl"/>
        </authorList>
    </citation>
    <scope>IDENTIFICATION</scope>
</reference>
<dbReference type="InterPro" id="IPR004045">
    <property type="entry name" value="Glutathione_S-Trfase_N"/>
</dbReference>
<dbReference type="PROSITE" id="PS50405">
    <property type="entry name" value="GST_CTER"/>
    <property type="match status" value="1"/>
</dbReference>
<evidence type="ECO:0000259" key="3">
    <source>
        <dbReference type="PROSITE" id="PS50404"/>
    </source>
</evidence>
<protein>
    <recommendedName>
        <fullName evidence="7">Glutathione transferase</fullName>
    </recommendedName>
</protein>
<dbReference type="AlphaFoldDB" id="H2ZLB4"/>
<dbReference type="GO" id="GO:0004364">
    <property type="term" value="F:glutathione transferase activity"/>
    <property type="evidence" value="ECO:0007669"/>
    <property type="project" value="TreeGrafter"/>
</dbReference>
<evidence type="ECO:0000256" key="1">
    <source>
        <dbReference type="ARBA" id="ARBA00011738"/>
    </source>
</evidence>
<sequence>MVIQLYHNRISPPSRAVLMVLNELGLEFEIKDVDLFAGEQHNPEYKKIHPRSKVPALVDGSITVCESRAIASYLCNKYGKSRNDLLYPSDADERAKVDMMLYAEEWMQDTLFGYLNLGGVFRRGEAPAYGKDTQVKECLTYLENMLKKYKYVAADNLTIADFFTYCDVLFLDFLDYDLKEFPAIKAWMGKMKSLSYTGKINDDGMKMGKAAYTAKLNELQKTGK</sequence>
<dbReference type="GO" id="GO:0006749">
    <property type="term" value="P:glutathione metabolic process"/>
    <property type="evidence" value="ECO:0007669"/>
    <property type="project" value="TreeGrafter"/>
</dbReference>
<feature type="domain" description="GST N-terminal" evidence="3">
    <location>
        <begin position="1"/>
        <end position="82"/>
    </location>
</feature>
<reference evidence="5" key="2">
    <citation type="submission" date="2025-08" db="UniProtKB">
        <authorList>
            <consortium name="Ensembl"/>
        </authorList>
    </citation>
    <scope>IDENTIFICATION</scope>
</reference>
<organism evidence="5 6">
    <name type="scientific">Ciona savignyi</name>
    <name type="common">Pacific transparent sea squirt</name>
    <dbReference type="NCBI Taxonomy" id="51511"/>
    <lineage>
        <taxon>Eukaryota</taxon>
        <taxon>Metazoa</taxon>
        <taxon>Chordata</taxon>
        <taxon>Tunicata</taxon>
        <taxon>Ascidiacea</taxon>
        <taxon>Phlebobranchia</taxon>
        <taxon>Cionidae</taxon>
        <taxon>Ciona</taxon>
    </lineage>
</organism>
<evidence type="ECO:0000259" key="4">
    <source>
        <dbReference type="PROSITE" id="PS50405"/>
    </source>
</evidence>
<dbReference type="SUPFAM" id="SSF52833">
    <property type="entry name" value="Thioredoxin-like"/>
    <property type="match status" value="1"/>
</dbReference>
<dbReference type="Gene3D" id="3.40.30.10">
    <property type="entry name" value="Glutaredoxin"/>
    <property type="match status" value="1"/>
</dbReference>
<keyword evidence="6" id="KW-1185">Reference proteome</keyword>
<dbReference type="SFLD" id="SFLDS00019">
    <property type="entry name" value="Glutathione_Transferase_(cytos"/>
    <property type="match status" value="1"/>
</dbReference>
<dbReference type="GeneTree" id="ENSGT00940000164816"/>
<proteinExistence type="inferred from homology"/>
<evidence type="ECO:0008006" key="7">
    <source>
        <dbReference type="Google" id="ProtNLM"/>
    </source>
</evidence>
<dbReference type="HOGENOM" id="CLU_011226_2_1_1"/>
<dbReference type="eggNOG" id="KOG0867">
    <property type="taxonomic scope" value="Eukaryota"/>
</dbReference>
<dbReference type="SUPFAM" id="SSF47616">
    <property type="entry name" value="GST C-terminal domain-like"/>
    <property type="match status" value="1"/>
</dbReference>
<comment type="subunit">
    <text evidence="1">Homodimer.</text>
</comment>
<evidence type="ECO:0000256" key="2">
    <source>
        <dbReference type="RuleBase" id="RU003494"/>
    </source>
</evidence>
<dbReference type="Proteomes" id="UP000007875">
    <property type="component" value="Unassembled WGS sequence"/>
</dbReference>
<dbReference type="InterPro" id="IPR040079">
    <property type="entry name" value="Glutathione_S-Trfase"/>
</dbReference>
<feature type="domain" description="GST C-terminal" evidence="4">
    <location>
        <begin position="90"/>
        <end position="213"/>
    </location>
</feature>
<evidence type="ECO:0000313" key="6">
    <source>
        <dbReference type="Proteomes" id="UP000007875"/>
    </source>
</evidence>
<name>H2ZLB4_CIOSA</name>
<dbReference type="Ensembl" id="ENSCSAVT00000018580.1">
    <property type="protein sequence ID" value="ENSCSAVP00000018380.1"/>
    <property type="gene ID" value="ENSCSAVG00000010793.1"/>
</dbReference>
<comment type="similarity">
    <text evidence="2">Belongs to the GST superfamily.</text>
</comment>
<dbReference type="PROSITE" id="PS50404">
    <property type="entry name" value="GST_NTER"/>
    <property type="match status" value="1"/>
</dbReference>
<dbReference type="OMA" id="KEATMVD"/>
<dbReference type="SFLD" id="SFLDG00358">
    <property type="entry name" value="Main_(cytGST)"/>
    <property type="match status" value="1"/>
</dbReference>